<proteinExistence type="predicted"/>
<dbReference type="HOGENOM" id="CLU_002706_15_1_1"/>
<dbReference type="NCBIfam" id="TIGR00756">
    <property type="entry name" value="PPR"/>
    <property type="match status" value="6"/>
</dbReference>
<dbReference type="PROSITE" id="PS51375">
    <property type="entry name" value="PPR"/>
    <property type="match status" value="6"/>
</dbReference>
<dbReference type="AlphaFoldDB" id="U5D0I4"/>
<dbReference type="InterPro" id="IPR011990">
    <property type="entry name" value="TPR-like_helical_dom_sf"/>
</dbReference>
<keyword evidence="1" id="KW-0677">Repeat</keyword>
<evidence type="ECO:0000256" key="2">
    <source>
        <dbReference type="PROSITE-ProRule" id="PRU00708"/>
    </source>
</evidence>
<feature type="region of interest" description="Disordered" evidence="3">
    <location>
        <begin position="685"/>
        <end position="711"/>
    </location>
</feature>
<dbReference type="FunFam" id="1.25.40.10:FF:000351">
    <property type="entry name" value="Pentatricopeptide repeat-containing protein"/>
    <property type="match status" value="1"/>
</dbReference>
<dbReference type="InterPro" id="IPR046960">
    <property type="entry name" value="PPR_At4g14850-like_plant"/>
</dbReference>
<dbReference type="FunFam" id="1.25.40.10:FF:000285">
    <property type="entry name" value="Pentatricopeptide repeat-containing protein, chloroplastic"/>
    <property type="match status" value="1"/>
</dbReference>
<dbReference type="Pfam" id="PF12854">
    <property type="entry name" value="PPR_1"/>
    <property type="match status" value="1"/>
</dbReference>
<evidence type="ECO:0000313" key="4">
    <source>
        <dbReference type="EMBL" id="ERN14902.1"/>
    </source>
</evidence>
<dbReference type="OMA" id="CSLMSVC"/>
<evidence type="ECO:0008006" key="6">
    <source>
        <dbReference type="Google" id="ProtNLM"/>
    </source>
</evidence>
<evidence type="ECO:0000256" key="3">
    <source>
        <dbReference type="SAM" id="MobiDB-lite"/>
    </source>
</evidence>
<organism evidence="4 5">
    <name type="scientific">Amborella trichopoda</name>
    <dbReference type="NCBI Taxonomy" id="13333"/>
    <lineage>
        <taxon>Eukaryota</taxon>
        <taxon>Viridiplantae</taxon>
        <taxon>Streptophyta</taxon>
        <taxon>Embryophyta</taxon>
        <taxon>Tracheophyta</taxon>
        <taxon>Spermatophyta</taxon>
        <taxon>Magnoliopsida</taxon>
        <taxon>Amborellales</taxon>
        <taxon>Amborellaceae</taxon>
        <taxon>Amborella</taxon>
    </lineage>
</organism>
<dbReference type="Pfam" id="PF13041">
    <property type="entry name" value="PPR_2"/>
    <property type="match status" value="3"/>
</dbReference>
<dbReference type="FunFam" id="1.25.40.10:FF:000381">
    <property type="entry name" value="Pentatricopeptide repeat-containing protein"/>
    <property type="match status" value="2"/>
</dbReference>
<dbReference type="PANTHER" id="PTHR47926:SF347">
    <property type="entry name" value="PENTATRICOPEPTIDE REPEAT-CONTAINING PROTEIN"/>
    <property type="match status" value="1"/>
</dbReference>
<dbReference type="Pfam" id="PF01535">
    <property type="entry name" value="PPR"/>
    <property type="match status" value="5"/>
</dbReference>
<sequence length="711" mass="78601">MGGLDLRRGFSEISTLNHGKAIHGVSMRKSFKLSLFQNNTLISMYAKFGKFEEAYHVLRAMPVRNEASWNTIISGYVQLGRYHEAMDLFSEMKRDGVKLINGFALASVLTACARSSQGKHGEMVHGCIVRGGLLADVFVSTALLHLYGSHGSILCARKVFEEMIERNVVSWTAMIVGYMNFGRPEEAIELYCQMRRKGCEANQNTFASVISSCWALGNEFLGAQVIGHVVKTGYEDNVSVGNALVTMFGNFGCIEDAERVFKWMPELDTISWTSMISVFVHDGLFDFSFECFKEMLNANMWPDSNTLSSLITACCSVENLKWGKGIHGYAMKIGLDSVIPICNTLIHMYTYSGCSGHSELVFHSMPKKDIITWNSMIGCYAHNNQCQYAFDLLSQMLWNGDEINHVTLTNALSACLSSDSLGKGKMLHTHVVHGGLQENVLIMNTLVTMYAKCDAMEEAVRVFGVIAKPDVVTWNAMVGGHADNEETEEAFKVFNLMRQGCSDMNYITMVNILASCSTSEDLMVHGMPLHARVIVYGFGSDEYVRNSLLMMYAKCGDLDSSAEIFNNLSNKSNVSWNAMIAANAHHGRGEESLKLFMQMLQAGYEIDHFSLSGCLAACASLAVIEEGQQVHALIVKQGFEANAHVLTAITDMYGKGGKLGDAERIFSETSSDKGRALWNTLISGRSMEDSENTSRPGRRNKETTVVEYPSG</sequence>
<dbReference type="GO" id="GO:0003723">
    <property type="term" value="F:RNA binding"/>
    <property type="evidence" value="ECO:0000318"/>
    <property type="project" value="GO_Central"/>
</dbReference>
<dbReference type="InterPro" id="IPR002885">
    <property type="entry name" value="PPR_rpt"/>
</dbReference>
<feature type="repeat" description="PPR" evidence="2">
    <location>
        <begin position="369"/>
        <end position="403"/>
    </location>
</feature>
<reference evidence="5" key="1">
    <citation type="journal article" date="2013" name="Science">
        <title>The Amborella genome and the evolution of flowering plants.</title>
        <authorList>
            <consortium name="Amborella Genome Project"/>
        </authorList>
    </citation>
    <scope>NUCLEOTIDE SEQUENCE [LARGE SCALE GENOMIC DNA]</scope>
</reference>
<dbReference type="PANTHER" id="PTHR47926">
    <property type="entry name" value="PENTATRICOPEPTIDE REPEAT-CONTAINING PROTEIN"/>
    <property type="match status" value="1"/>
</dbReference>
<evidence type="ECO:0000313" key="5">
    <source>
        <dbReference type="Proteomes" id="UP000017836"/>
    </source>
</evidence>
<feature type="repeat" description="PPR" evidence="2">
    <location>
        <begin position="167"/>
        <end position="201"/>
    </location>
</feature>
<dbReference type="Gene3D" id="1.25.40.10">
    <property type="entry name" value="Tetratricopeptide repeat domain"/>
    <property type="match status" value="6"/>
</dbReference>
<feature type="repeat" description="PPR" evidence="2">
    <location>
        <begin position="572"/>
        <end position="606"/>
    </location>
</feature>
<evidence type="ECO:0000256" key="1">
    <source>
        <dbReference type="ARBA" id="ARBA00022737"/>
    </source>
</evidence>
<gene>
    <name evidence="4" type="ORF">AMTR_s00032p00176600</name>
</gene>
<feature type="repeat" description="PPR" evidence="2">
    <location>
        <begin position="470"/>
        <end position="500"/>
    </location>
</feature>
<feature type="repeat" description="PPR" evidence="2">
    <location>
        <begin position="268"/>
        <end position="302"/>
    </location>
</feature>
<accession>U5D0I4</accession>
<dbReference type="eggNOG" id="KOG4197">
    <property type="taxonomic scope" value="Eukaryota"/>
</dbReference>
<dbReference type="Gramene" id="ERN14902">
    <property type="protein sequence ID" value="ERN14902"/>
    <property type="gene ID" value="AMTR_s00032p00176600"/>
</dbReference>
<name>U5D0I4_AMBTC</name>
<protein>
    <recommendedName>
        <fullName evidence="6">Pentacotripeptide-repeat region of PRORP domain-containing protein</fullName>
    </recommendedName>
</protein>
<dbReference type="GO" id="GO:0009451">
    <property type="term" value="P:RNA modification"/>
    <property type="evidence" value="ECO:0000318"/>
    <property type="project" value="GO_Central"/>
</dbReference>
<keyword evidence="5" id="KW-1185">Reference proteome</keyword>
<dbReference type="Proteomes" id="UP000017836">
    <property type="component" value="Unassembled WGS sequence"/>
</dbReference>
<dbReference type="FunFam" id="1.25.40.10:FF:000073">
    <property type="entry name" value="Pentatricopeptide repeat-containing protein chloroplastic"/>
    <property type="match status" value="2"/>
</dbReference>
<feature type="repeat" description="PPR" evidence="2">
    <location>
        <begin position="65"/>
        <end position="99"/>
    </location>
</feature>
<dbReference type="EMBL" id="KI392518">
    <property type="protein sequence ID" value="ERN14902.1"/>
    <property type="molecule type" value="Genomic_DNA"/>
</dbReference>